<name>A0A5S5D5A6_9ACTN</name>
<accession>A0A5S5D5A6</accession>
<feature type="region of interest" description="Disordered" evidence="1">
    <location>
        <begin position="53"/>
        <end position="73"/>
    </location>
</feature>
<dbReference type="SUPFAM" id="SSF54909">
    <property type="entry name" value="Dimeric alpha+beta barrel"/>
    <property type="match status" value="1"/>
</dbReference>
<comment type="caution">
    <text evidence="2">The sequence shown here is derived from an EMBL/GenBank/DDBJ whole genome shotgun (WGS) entry which is preliminary data.</text>
</comment>
<dbReference type="Gene3D" id="3.30.70.100">
    <property type="match status" value="1"/>
</dbReference>
<reference evidence="2 3" key="1">
    <citation type="submission" date="2019-07" db="EMBL/GenBank/DDBJ databases">
        <title>Genomic Encyclopedia of Archaeal and Bacterial Type Strains, Phase II (KMG-II): from individual species to whole genera.</title>
        <authorList>
            <person name="Goeker M."/>
        </authorList>
    </citation>
    <scope>NUCLEOTIDE SEQUENCE [LARGE SCALE GENOMIC DNA]</scope>
    <source>
        <strain evidence="2 3">DSM 46842</strain>
    </source>
</reference>
<dbReference type="AlphaFoldDB" id="A0A5S5D5A6"/>
<gene>
    <name evidence="2" type="ORF">BD833_101196</name>
</gene>
<keyword evidence="3" id="KW-1185">Reference proteome</keyword>
<proteinExistence type="predicted"/>
<dbReference type="RefSeq" id="WP_166531258.1">
    <property type="nucleotide sequence ID" value="NZ_VNHW01000001.1"/>
</dbReference>
<evidence type="ECO:0000313" key="2">
    <source>
        <dbReference type="EMBL" id="TYP90478.1"/>
    </source>
</evidence>
<dbReference type="EMBL" id="VNHW01000001">
    <property type="protein sequence ID" value="TYP90478.1"/>
    <property type="molecule type" value="Genomic_DNA"/>
</dbReference>
<dbReference type="Proteomes" id="UP000322499">
    <property type="component" value="Unassembled WGS sequence"/>
</dbReference>
<evidence type="ECO:0000256" key="1">
    <source>
        <dbReference type="SAM" id="MobiDB-lite"/>
    </source>
</evidence>
<organism evidence="2 3">
    <name type="scientific">Blastococcus xanthinilyticus</name>
    <dbReference type="NCBI Taxonomy" id="1564164"/>
    <lineage>
        <taxon>Bacteria</taxon>
        <taxon>Bacillati</taxon>
        <taxon>Actinomycetota</taxon>
        <taxon>Actinomycetes</taxon>
        <taxon>Geodermatophilales</taxon>
        <taxon>Geodermatophilaceae</taxon>
        <taxon>Blastococcus</taxon>
    </lineage>
</organism>
<protein>
    <submittedName>
        <fullName evidence="2">Uncharacterized protein</fullName>
    </submittedName>
</protein>
<evidence type="ECO:0000313" key="3">
    <source>
        <dbReference type="Proteomes" id="UP000322499"/>
    </source>
</evidence>
<sequence>MAIQHLVTFTWRDGTTARDVAELERALRDLVGTFGGIESCDIGVPRTLVASRSAPESRMQFEGAGPTPAAPHHRPVVEADDFGPAQWRAAVLSTVQVNS</sequence>
<dbReference type="InterPro" id="IPR011008">
    <property type="entry name" value="Dimeric_a/b-barrel"/>
</dbReference>